<protein>
    <recommendedName>
        <fullName evidence="2">DUF2786 domain-containing protein</fullName>
    </recommendedName>
</protein>
<comment type="caution">
    <text evidence="3">The sequence shown here is derived from an EMBL/GenBank/DDBJ whole genome shotgun (WGS) entry which is preliminary data.</text>
</comment>
<dbReference type="AlphaFoldDB" id="A0A8J3YPA8"/>
<name>A0A8J3YPA8_9ACTN</name>
<dbReference type="Proteomes" id="UP000619260">
    <property type="component" value="Unassembled WGS sequence"/>
</dbReference>
<accession>A0A8J3YPA8</accession>
<keyword evidence="4" id="KW-1185">Reference proteome</keyword>
<dbReference type="RefSeq" id="WP_203902374.1">
    <property type="nucleotide sequence ID" value="NZ_BOPF01000023.1"/>
</dbReference>
<reference evidence="3" key="1">
    <citation type="submission" date="2021-01" db="EMBL/GenBank/DDBJ databases">
        <title>Whole genome shotgun sequence of Virgisporangium aliadipatigenens NBRC 105644.</title>
        <authorList>
            <person name="Komaki H."/>
            <person name="Tamura T."/>
        </authorList>
    </citation>
    <scope>NUCLEOTIDE SEQUENCE</scope>
    <source>
        <strain evidence="3">NBRC 105644</strain>
    </source>
</reference>
<dbReference type="Pfam" id="PF10979">
    <property type="entry name" value="DUF2786"/>
    <property type="match status" value="1"/>
</dbReference>
<evidence type="ECO:0000259" key="2">
    <source>
        <dbReference type="Pfam" id="PF10979"/>
    </source>
</evidence>
<feature type="region of interest" description="Disordered" evidence="1">
    <location>
        <begin position="207"/>
        <end position="227"/>
    </location>
</feature>
<dbReference type="EMBL" id="BOPF01000023">
    <property type="protein sequence ID" value="GIJ48901.1"/>
    <property type="molecule type" value="Genomic_DNA"/>
</dbReference>
<proteinExistence type="predicted"/>
<dbReference type="InterPro" id="IPR024498">
    <property type="entry name" value="DUF2786"/>
</dbReference>
<sequence>METALLDKVRKLLAKAEDDACTPAEAEAFTAKAAELIAKYGIDAALLADARPDSDRVGDRTVVFDPPFALDKANLLAAVAVALRCGVVRRKDLGVDGRRRTLVHLFGYGADLERVDLLCTSLLVQAVHALAGEAVPAGESPAAYRRSWYAGYTVAIGRRLRQAESSAAASSAADAPVASGRSLALVLADRAAVVDAALREAYPHTRAGRGRSLSGSGGRSGYDAGQRADLGDARVGAARRRELGA</sequence>
<gene>
    <name evidence="3" type="ORF">Val02_57870</name>
</gene>
<evidence type="ECO:0000313" key="4">
    <source>
        <dbReference type="Proteomes" id="UP000619260"/>
    </source>
</evidence>
<evidence type="ECO:0000256" key="1">
    <source>
        <dbReference type="SAM" id="MobiDB-lite"/>
    </source>
</evidence>
<evidence type="ECO:0000313" key="3">
    <source>
        <dbReference type="EMBL" id="GIJ48901.1"/>
    </source>
</evidence>
<feature type="domain" description="DUF2786" evidence="2">
    <location>
        <begin position="5"/>
        <end position="43"/>
    </location>
</feature>
<organism evidence="3 4">
    <name type="scientific">Virgisporangium aliadipatigenens</name>
    <dbReference type="NCBI Taxonomy" id="741659"/>
    <lineage>
        <taxon>Bacteria</taxon>
        <taxon>Bacillati</taxon>
        <taxon>Actinomycetota</taxon>
        <taxon>Actinomycetes</taxon>
        <taxon>Micromonosporales</taxon>
        <taxon>Micromonosporaceae</taxon>
        <taxon>Virgisporangium</taxon>
    </lineage>
</organism>